<evidence type="ECO:0000313" key="3">
    <source>
        <dbReference type="Proteomes" id="UP000198517"/>
    </source>
</evidence>
<evidence type="ECO:0008006" key="4">
    <source>
        <dbReference type="Google" id="ProtNLM"/>
    </source>
</evidence>
<feature type="signal peptide" evidence="1">
    <location>
        <begin position="1"/>
        <end position="18"/>
    </location>
</feature>
<dbReference type="EMBL" id="FNAS01000002">
    <property type="protein sequence ID" value="SDE01946.1"/>
    <property type="molecule type" value="Genomic_DNA"/>
</dbReference>
<reference evidence="2 3" key="1">
    <citation type="submission" date="2016-10" db="EMBL/GenBank/DDBJ databases">
        <authorList>
            <person name="de Groot N.N."/>
        </authorList>
    </citation>
    <scope>NUCLEOTIDE SEQUENCE [LARGE SCALE GENOMIC DNA]</scope>
    <source>
        <strain evidence="2 3">DSM 24015</strain>
    </source>
</reference>
<keyword evidence="3" id="KW-1185">Reference proteome</keyword>
<feature type="chain" id="PRO_5011672272" description="DUF3108 domain-containing protein" evidence="1">
    <location>
        <begin position="19"/>
        <end position="254"/>
    </location>
</feature>
<proteinExistence type="predicted"/>
<dbReference type="Pfam" id="PF11306">
    <property type="entry name" value="DUF3108"/>
    <property type="match status" value="1"/>
</dbReference>
<keyword evidence="1" id="KW-0732">Signal</keyword>
<dbReference type="Proteomes" id="UP000198517">
    <property type="component" value="Unassembled WGS sequence"/>
</dbReference>
<dbReference type="STRING" id="1071918.SAMN05421544_10283"/>
<accession>A0A1G6ZK53</accession>
<dbReference type="OrthoDB" id="9808473at2"/>
<sequence>MKKIFLLLLFVMTGLSSAQINNIKSGEKLVYRVHYGPLNAGYATLTATNTTYKGQPTLFVKGEGRTSRTVGFFFKVKDLYESFINIKTGLPSYYIRNVKEGNYTQHLETVFNHDNNTLILSDKKNNTPPKMIKTVSGVQDMLSAFYYLRSLNNKNLNIGSVIKINVWIDDNLFPFQLRVVGKDVKSTKFGKIECLRIIPRVMSGRVFKDKEGVTMWVTNDANHIPIEVKAELAVGSLKADIDDYQNIMFPINFK</sequence>
<gene>
    <name evidence="2" type="ORF">SAMN05421544_10283</name>
</gene>
<dbReference type="InterPro" id="IPR021457">
    <property type="entry name" value="DUF3108"/>
</dbReference>
<name>A0A1G6ZK53_9FLAO</name>
<organism evidence="2 3">
    <name type="scientific">Riemerella columbipharyngis</name>
    <dbReference type="NCBI Taxonomy" id="1071918"/>
    <lineage>
        <taxon>Bacteria</taxon>
        <taxon>Pseudomonadati</taxon>
        <taxon>Bacteroidota</taxon>
        <taxon>Flavobacteriia</taxon>
        <taxon>Flavobacteriales</taxon>
        <taxon>Weeksellaceae</taxon>
        <taxon>Riemerella</taxon>
    </lineage>
</organism>
<dbReference type="RefSeq" id="WP_092735807.1">
    <property type="nucleotide sequence ID" value="NZ_FNAS01000002.1"/>
</dbReference>
<evidence type="ECO:0000313" key="2">
    <source>
        <dbReference type="EMBL" id="SDE01946.1"/>
    </source>
</evidence>
<dbReference type="AlphaFoldDB" id="A0A1G6ZK53"/>
<protein>
    <recommendedName>
        <fullName evidence="4">DUF3108 domain-containing protein</fullName>
    </recommendedName>
</protein>
<evidence type="ECO:0000256" key="1">
    <source>
        <dbReference type="SAM" id="SignalP"/>
    </source>
</evidence>